<feature type="transmembrane region" description="Helical" evidence="7">
    <location>
        <begin position="553"/>
        <end position="573"/>
    </location>
</feature>
<dbReference type="AlphaFoldDB" id="A0A5J9U4Q4"/>
<organism evidence="8 9">
    <name type="scientific">Eragrostis curvula</name>
    <name type="common">weeping love grass</name>
    <dbReference type="NCBI Taxonomy" id="38414"/>
    <lineage>
        <taxon>Eukaryota</taxon>
        <taxon>Viridiplantae</taxon>
        <taxon>Streptophyta</taxon>
        <taxon>Embryophyta</taxon>
        <taxon>Tracheophyta</taxon>
        <taxon>Spermatophyta</taxon>
        <taxon>Magnoliopsida</taxon>
        <taxon>Liliopsida</taxon>
        <taxon>Poales</taxon>
        <taxon>Poaceae</taxon>
        <taxon>PACMAD clade</taxon>
        <taxon>Chloridoideae</taxon>
        <taxon>Eragrostideae</taxon>
        <taxon>Eragrostidinae</taxon>
        <taxon>Eragrostis</taxon>
    </lineage>
</organism>
<dbReference type="NCBIfam" id="TIGR00728">
    <property type="entry name" value="OPT_sfam"/>
    <property type="match status" value="1"/>
</dbReference>
<keyword evidence="4 7" id="KW-0812">Transmembrane</keyword>
<feature type="transmembrane region" description="Helical" evidence="7">
    <location>
        <begin position="247"/>
        <end position="280"/>
    </location>
</feature>
<reference evidence="8 9" key="1">
    <citation type="journal article" date="2019" name="Sci. Rep.">
        <title>A high-quality genome of Eragrostis curvula grass provides insights into Poaceae evolution and supports new strategies to enhance forage quality.</title>
        <authorList>
            <person name="Carballo J."/>
            <person name="Santos B.A.C.M."/>
            <person name="Zappacosta D."/>
            <person name="Garbus I."/>
            <person name="Selva J.P."/>
            <person name="Gallo C.A."/>
            <person name="Diaz A."/>
            <person name="Albertini E."/>
            <person name="Caccamo M."/>
            <person name="Echenique V."/>
        </authorList>
    </citation>
    <scope>NUCLEOTIDE SEQUENCE [LARGE SCALE GENOMIC DNA]</scope>
    <source>
        <strain evidence="9">cv. Victoria</strain>
        <tissue evidence="8">Leaf</tissue>
    </source>
</reference>
<feature type="transmembrane region" description="Helical" evidence="7">
    <location>
        <begin position="433"/>
        <end position="465"/>
    </location>
</feature>
<evidence type="ECO:0000256" key="6">
    <source>
        <dbReference type="ARBA" id="ARBA00023136"/>
    </source>
</evidence>
<dbReference type="GO" id="GO:0035673">
    <property type="term" value="F:oligopeptide transmembrane transporter activity"/>
    <property type="evidence" value="ECO:0007669"/>
    <property type="project" value="InterPro"/>
</dbReference>
<dbReference type="GO" id="GO:0016020">
    <property type="term" value="C:membrane"/>
    <property type="evidence" value="ECO:0007669"/>
    <property type="project" value="UniProtKB-SubCell"/>
</dbReference>
<comment type="caution">
    <text evidence="8">The sequence shown here is derived from an EMBL/GenBank/DDBJ whole genome shotgun (WGS) entry which is preliminary data.</text>
</comment>
<evidence type="ECO:0000256" key="4">
    <source>
        <dbReference type="ARBA" id="ARBA00022692"/>
    </source>
</evidence>
<dbReference type="Pfam" id="PF03169">
    <property type="entry name" value="OPT"/>
    <property type="match status" value="1"/>
</dbReference>
<comment type="similarity">
    <text evidence="2">Belongs to the YSL (TC 2.A.67.2) family.</text>
</comment>
<feature type="transmembrane region" description="Helical" evidence="7">
    <location>
        <begin position="401"/>
        <end position="421"/>
    </location>
</feature>
<feature type="transmembrane region" description="Helical" evidence="7">
    <location>
        <begin position="593"/>
        <end position="615"/>
    </location>
</feature>
<gene>
    <name evidence="8" type="ORF">EJB05_34661</name>
</gene>
<dbReference type="InterPro" id="IPR045035">
    <property type="entry name" value="YSL-like"/>
</dbReference>
<dbReference type="Proteomes" id="UP000324897">
    <property type="component" value="Chromosome 7"/>
</dbReference>
<name>A0A5J9U4Q4_9POAL</name>
<feature type="transmembrane region" description="Helical" evidence="7">
    <location>
        <begin position="309"/>
        <end position="330"/>
    </location>
</feature>
<keyword evidence="9" id="KW-1185">Reference proteome</keyword>
<evidence type="ECO:0000256" key="2">
    <source>
        <dbReference type="ARBA" id="ARBA00010276"/>
    </source>
</evidence>
<dbReference type="OrthoDB" id="627262at2759"/>
<keyword evidence="3" id="KW-0813">Transport</keyword>
<feature type="transmembrane region" description="Helical" evidence="7">
    <location>
        <begin position="145"/>
        <end position="164"/>
    </location>
</feature>
<dbReference type="Gramene" id="TVU18555">
    <property type="protein sequence ID" value="TVU18555"/>
    <property type="gene ID" value="EJB05_34661"/>
</dbReference>
<proteinExistence type="inferred from homology"/>
<sequence length="682" mass="75019">MDASIGDPSLAPSVERAFERQSQPRFWGQVFLRAMLVSTVLGIIFCFITLRIHMTAGIVPSLSMPTTVLSFFFIKWSISLLKSCGINVMPFTRQENVFVVCAVNNAVNVALVGGMATCATGMSSIVAKTLVDHPNKTDIVDNIAIGKYMIFLLLTGLAGVFLIVPMMQIMLVDYKLLFPSGTVAALLVNSFHTPEGAYVAKIQVSTLLKTFFGSFCWSVFQWFYTAGSNCGFQSFPTFGMKLYQQRFYFDFSALFVGLGMICPYIVNFALLFGAIISWGFLYPYIESKQGDWYHEKSPTSINGSNGYKVFLGVTIILTDGMFNFFTLITASISDFYNKRQEQDSQMARYISKHPSLSYDDRKRIELLMSNRISHLVPVVGYILCATITSVVIPSIFHQIKFYHVAALYIIAPVFSFCNCYGEGLTDWSAAPTYAKFTIFIIAAWVGQPGAIVAGLASCVIMNAAVHVSAFSMQDFKTGYMTLTSPQIMVAGEIFGIILGSIVNPCIFYAFKEIVKNKNPVGAQRSEFPCPYAGVYRAIGIIGMGGIKELPKNCFTFCMVAFFITVVVDSLRVVSQKKGWAIQNYIPSMTAMAVPFFTGSAFTISMCLGSVVLYVWKKTDSKSEELLSAAVAAGLMSGEGLFALPTAILTMKRAEPPICMKFLPNGPELREVDAFLGKLASAN</sequence>
<keyword evidence="6 7" id="KW-0472">Membrane</keyword>
<accession>A0A5J9U4Q4</accession>
<feature type="transmembrane region" description="Helical" evidence="7">
    <location>
        <begin position="30"/>
        <end position="52"/>
    </location>
</feature>
<dbReference type="EMBL" id="RWGY01000029">
    <property type="protein sequence ID" value="TVU18555.1"/>
    <property type="molecule type" value="Genomic_DNA"/>
</dbReference>
<dbReference type="PANTHER" id="PTHR31645">
    <property type="entry name" value="OLIGOPEPTIDE TRANSPORTER YGL114W-RELATED"/>
    <property type="match status" value="1"/>
</dbReference>
<evidence type="ECO:0000313" key="9">
    <source>
        <dbReference type="Proteomes" id="UP000324897"/>
    </source>
</evidence>
<feature type="transmembrane region" description="Helical" evidence="7">
    <location>
        <begin position="206"/>
        <end position="226"/>
    </location>
</feature>
<evidence type="ECO:0000313" key="8">
    <source>
        <dbReference type="EMBL" id="TVU18555.1"/>
    </source>
</evidence>
<evidence type="ECO:0000256" key="1">
    <source>
        <dbReference type="ARBA" id="ARBA00004141"/>
    </source>
</evidence>
<comment type="subcellular location">
    <subcellularLocation>
        <location evidence="1">Membrane</location>
        <topology evidence="1">Multi-pass membrane protein</topology>
    </subcellularLocation>
</comment>
<feature type="transmembrane region" description="Helical" evidence="7">
    <location>
        <begin position="485"/>
        <end position="510"/>
    </location>
</feature>
<feature type="transmembrane region" description="Helical" evidence="7">
    <location>
        <begin position="372"/>
        <end position="395"/>
    </location>
</feature>
<dbReference type="InterPro" id="IPR004813">
    <property type="entry name" value="OPT"/>
</dbReference>
<evidence type="ECO:0000256" key="7">
    <source>
        <dbReference type="SAM" id="Phobius"/>
    </source>
</evidence>
<evidence type="ECO:0000256" key="5">
    <source>
        <dbReference type="ARBA" id="ARBA00022989"/>
    </source>
</evidence>
<feature type="transmembrane region" description="Helical" evidence="7">
    <location>
        <begin position="97"/>
        <end position="125"/>
    </location>
</feature>
<dbReference type="PANTHER" id="PTHR31645:SF9">
    <property type="entry name" value="METAL-NICOTIANAMINE TRANSPORTER YSL4-RELATED"/>
    <property type="match status" value="1"/>
</dbReference>
<protein>
    <submittedName>
        <fullName evidence="8">Uncharacterized protein</fullName>
    </submittedName>
</protein>
<evidence type="ECO:0000256" key="3">
    <source>
        <dbReference type="ARBA" id="ARBA00022448"/>
    </source>
</evidence>
<feature type="transmembrane region" description="Helical" evidence="7">
    <location>
        <begin position="58"/>
        <end position="76"/>
    </location>
</feature>
<keyword evidence="5 7" id="KW-1133">Transmembrane helix</keyword>